<protein>
    <submittedName>
        <fullName evidence="2">Type II secretion system protein GspM</fullName>
    </submittedName>
</protein>
<evidence type="ECO:0000313" key="3">
    <source>
        <dbReference type="Proteomes" id="UP001461960"/>
    </source>
</evidence>
<name>A0ABU9X9T1_9GAMM</name>
<dbReference type="InterPro" id="IPR007690">
    <property type="entry name" value="T2SS_GspM"/>
</dbReference>
<feature type="transmembrane region" description="Helical" evidence="1">
    <location>
        <begin position="42"/>
        <end position="61"/>
    </location>
</feature>
<dbReference type="Proteomes" id="UP001461960">
    <property type="component" value="Unassembled WGS sequence"/>
</dbReference>
<keyword evidence="1" id="KW-0812">Transmembrane</keyword>
<accession>A0ABU9X9T1</accession>
<organism evidence="2 3">
    <name type="scientific">Psychrobacter saeujeotis</name>
    <dbReference type="NCBI Taxonomy" id="3143436"/>
    <lineage>
        <taxon>Bacteria</taxon>
        <taxon>Pseudomonadati</taxon>
        <taxon>Pseudomonadota</taxon>
        <taxon>Gammaproteobacteria</taxon>
        <taxon>Moraxellales</taxon>
        <taxon>Moraxellaceae</taxon>
        <taxon>Psychrobacter</taxon>
    </lineage>
</organism>
<sequence length="183" mass="19891">MKLLQRRTTHSSLATNALSARVNNYQNTLWSRWQALSSRDQMALIVLLVFLLLFVGGYGGYSVHQAAKESKSNYQEQVADYFWLRSQAANIDPNALNTASNQDGDDAMPPASRVNTALNSSGIDNAQVVANGAGVQLSFSHPSQATVSAALGKLEQQGWQFTKLSMQQDVATKQVQVQATVTS</sequence>
<comment type="caution">
    <text evidence="2">The sequence shown here is derived from an EMBL/GenBank/DDBJ whole genome shotgun (WGS) entry which is preliminary data.</text>
</comment>
<dbReference type="Pfam" id="PF04612">
    <property type="entry name" value="T2SSM"/>
    <property type="match status" value="1"/>
</dbReference>
<evidence type="ECO:0000256" key="1">
    <source>
        <dbReference type="SAM" id="Phobius"/>
    </source>
</evidence>
<keyword evidence="3" id="KW-1185">Reference proteome</keyword>
<keyword evidence="1" id="KW-1133">Transmembrane helix</keyword>
<keyword evidence="1" id="KW-0472">Membrane</keyword>
<proteinExistence type="predicted"/>
<dbReference type="EMBL" id="JBDGHN010000002">
    <property type="protein sequence ID" value="MEN2750790.1"/>
    <property type="molecule type" value="Genomic_DNA"/>
</dbReference>
<gene>
    <name evidence="2" type="primary">gspM</name>
    <name evidence="2" type="ORF">AAIR29_04005</name>
</gene>
<dbReference type="RefSeq" id="WP_345832162.1">
    <property type="nucleotide sequence ID" value="NZ_JBDGHN010000002.1"/>
</dbReference>
<evidence type="ECO:0000313" key="2">
    <source>
        <dbReference type="EMBL" id="MEN2750790.1"/>
    </source>
</evidence>
<reference evidence="2 3" key="1">
    <citation type="submission" date="2024-05" db="EMBL/GenBank/DDBJ databases">
        <authorList>
            <person name="Kim H.-Y."/>
            <person name="Kim E."/>
            <person name="Cai Y."/>
            <person name="Yang S.-M."/>
            <person name="Lee W."/>
        </authorList>
    </citation>
    <scope>NUCLEOTIDE SEQUENCE [LARGE SCALE GENOMIC DNA]</scope>
    <source>
        <strain evidence="2 3">FBL11</strain>
    </source>
</reference>